<dbReference type="NCBIfam" id="TIGR01167">
    <property type="entry name" value="LPXTG_anchor"/>
    <property type="match status" value="1"/>
</dbReference>
<organism evidence="2 3">
    <name type="scientific">Rossellomorea pakistanensis</name>
    <dbReference type="NCBI Taxonomy" id="992288"/>
    <lineage>
        <taxon>Bacteria</taxon>
        <taxon>Bacillati</taxon>
        <taxon>Bacillota</taxon>
        <taxon>Bacilli</taxon>
        <taxon>Bacillales</taxon>
        <taxon>Bacillaceae</taxon>
        <taxon>Rossellomorea</taxon>
    </lineage>
</organism>
<proteinExistence type="predicted"/>
<sequence length="223" mass="24731">MKQSSKRKMLMGIYCMLLLTTVIFFPIGKTGADTSTPEIDLSLSPGNYLFTIDQLKPGDWANRTLTIQNKGNQNFTYKMNAKHESGSKKLYENLRLIVKNSKETLYSGTLSDFKGVAPRYLSHFTEEDLKFTIEFPAQLGNEFQGLETEVAFQFTTIGTGVGADDPIIPNDSPGQSTGKLTGSLPNTGEAYPLLITVIGFLIMTTGVILIVRHTKMKYQLKRG</sequence>
<gene>
    <name evidence="2" type="ORF">JOC86_001835</name>
</gene>
<keyword evidence="1" id="KW-1133">Transmembrane helix</keyword>
<dbReference type="Proteomes" id="UP001646157">
    <property type="component" value="Unassembled WGS sequence"/>
</dbReference>
<feature type="transmembrane region" description="Helical" evidence="1">
    <location>
        <begin position="190"/>
        <end position="211"/>
    </location>
</feature>
<name>A0ABS2NBS8_9BACI</name>
<dbReference type="EMBL" id="JAFBDZ010000002">
    <property type="protein sequence ID" value="MBM7585293.1"/>
    <property type="molecule type" value="Genomic_DNA"/>
</dbReference>
<accession>A0ABS2NBS8</accession>
<keyword evidence="1" id="KW-0812">Transmembrane</keyword>
<keyword evidence="1" id="KW-0472">Membrane</keyword>
<evidence type="ECO:0000313" key="2">
    <source>
        <dbReference type="EMBL" id="MBM7585293.1"/>
    </source>
</evidence>
<evidence type="ECO:0000313" key="3">
    <source>
        <dbReference type="Proteomes" id="UP001646157"/>
    </source>
</evidence>
<evidence type="ECO:0000256" key="1">
    <source>
        <dbReference type="SAM" id="Phobius"/>
    </source>
</evidence>
<reference evidence="2 3" key="1">
    <citation type="submission" date="2021-01" db="EMBL/GenBank/DDBJ databases">
        <title>Genomic Encyclopedia of Type Strains, Phase IV (KMG-IV): sequencing the most valuable type-strain genomes for metagenomic binning, comparative biology and taxonomic classification.</title>
        <authorList>
            <person name="Goeker M."/>
        </authorList>
    </citation>
    <scope>NUCLEOTIDE SEQUENCE [LARGE SCALE GENOMIC DNA]</scope>
    <source>
        <strain evidence="2 3">DSM 24834</strain>
    </source>
</reference>
<keyword evidence="3" id="KW-1185">Reference proteome</keyword>
<comment type="caution">
    <text evidence="2">The sequence shown here is derived from an EMBL/GenBank/DDBJ whole genome shotgun (WGS) entry which is preliminary data.</text>
</comment>
<dbReference type="RefSeq" id="WP_205170908.1">
    <property type="nucleotide sequence ID" value="NZ_JAFBDZ010000002.1"/>
</dbReference>
<protein>
    <submittedName>
        <fullName evidence="2">LPXTG-motif cell wall-anchored protein</fullName>
    </submittedName>
</protein>